<dbReference type="Proteomes" id="UP000220629">
    <property type="component" value="Unassembled WGS sequence"/>
</dbReference>
<evidence type="ECO:0000256" key="7">
    <source>
        <dbReference type="ARBA" id="ARBA00022803"/>
    </source>
</evidence>
<protein>
    <recommendedName>
        <fullName evidence="3">protein O-GlcNAc transferase</fullName>
        <ecNumber evidence="3">2.4.1.255</ecNumber>
    </recommendedName>
</protein>
<feature type="domain" description="O-GlcNAc transferase C-terminal" evidence="10">
    <location>
        <begin position="415"/>
        <end position="568"/>
    </location>
</feature>
<proteinExistence type="inferred from homology"/>
<evidence type="ECO:0000256" key="2">
    <source>
        <dbReference type="ARBA" id="ARBA00005386"/>
    </source>
</evidence>
<dbReference type="SUPFAM" id="SSF48452">
    <property type="entry name" value="TPR-like"/>
    <property type="match status" value="1"/>
</dbReference>
<dbReference type="RefSeq" id="WP_096749912.1">
    <property type="nucleotide sequence ID" value="NZ_CADEPO010000001.1"/>
</dbReference>
<dbReference type="AlphaFoldDB" id="A0A2A7S8U1"/>
<keyword evidence="5 11" id="KW-0808">Transferase</keyword>
<dbReference type="Pfam" id="PF13844">
    <property type="entry name" value="Glyco_transf_41"/>
    <property type="match status" value="2"/>
</dbReference>
<evidence type="ECO:0000256" key="3">
    <source>
        <dbReference type="ARBA" id="ARBA00011970"/>
    </source>
</evidence>
<dbReference type="Pfam" id="PF13432">
    <property type="entry name" value="TPR_16"/>
    <property type="match status" value="3"/>
</dbReference>
<dbReference type="InterPro" id="IPR019734">
    <property type="entry name" value="TPR_rpt"/>
</dbReference>
<evidence type="ECO:0000256" key="4">
    <source>
        <dbReference type="ARBA" id="ARBA00022676"/>
    </source>
</evidence>
<evidence type="ECO:0000313" key="12">
    <source>
        <dbReference type="Proteomes" id="UP000220629"/>
    </source>
</evidence>
<evidence type="ECO:0000256" key="9">
    <source>
        <dbReference type="SAM" id="MobiDB-lite"/>
    </source>
</evidence>
<dbReference type="Gene3D" id="3.40.50.11380">
    <property type="match status" value="1"/>
</dbReference>
<dbReference type="PROSITE" id="PS50005">
    <property type="entry name" value="TPR"/>
    <property type="match status" value="3"/>
</dbReference>
<dbReference type="Gene3D" id="3.40.50.2000">
    <property type="entry name" value="Glycogen Phosphorylase B"/>
    <property type="match status" value="1"/>
</dbReference>
<evidence type="ECO:0000256" key="6">
    <source>
        <dbReference type="ARBA" id="ARBA00022737"/>
    </source>
</evidence>
<comment type="similarity">
    <text evidence="2">Belongs to the glycosyltransferase 41 family. O-GlcNAc transferase subfamily.</text>
</comment>
<dbReference type="PANTHER" id="PTHR44835">
    <property type="entry name" value="UDP-N-ACETYLGLUCOSAMINE--PEPTIDE N-ACETYLGLUCOSAMINYLTRANSFERASE SPINDLY-RELATED"/>
    <property type="match status" value="1"/>
</dbReference>
<accession>A0A2A7S8U1</accession>
<feature type="domain" description="O-GlcNAc transferase C-terminal" evidence="10">
    <location>
        <begin position="588"/>
        <end position="762"/>
    </location>
</feature>
<evidence type="ECO:0000313" key="11">
    <source>
        <dbReference type="EMBL" id="PEH39976.1"/>
    </source>
</evidence>
<organism evidence="11 12">
    <name type="scientific">Burkholderia gladioli</name>
    <name type="common">Pseudomonas marginata</name>
    <name type="synonym">Phytomonas marginata</name>
    <dbReference type="NCBI Taxonomy" id="28095"/>
    <lineage>
        <taxon>Bacteria</taxon>
        <taxon>Pseudomonadati</taxon>
        <taxon>Pseudomonadota</taxon>
        <taxon>Betaproteobacteria</taxon>
        <taxon>Burkholderiales</taxon>
        <taxon>Burkholderiaceae</taxon>
        <taxon>Burkholderia</taxon>
    </lineage>
</organism>
<dbReference type="InterPro" id="IPR051939">
    <property type="entry name" value="Glycosyltr_41/O-GlcNAc_trsf"/>
</dbReference>
<evidence type="ECO:0000256" key="1">
    <source>
        <dbReference type="ARBA" id="ARBA00004922"/>
    </source>
</evidence>
<feature type="repeat" description="TPR" evidence="8">
    <location>
        <begin position="234"/>
        <end position="267"/>
    </location>
</feature>
<sequence length="817" mass="88952">MSESTPSASQMPDQQFDADIALVLDSALASHHRGEFAEARTLYELILSAHPQHADARYNLAVLKVQTGEPAAALPDFEVVLGLSPHNGQYWVSYIDAQIEAGRIAAAWTMLGMCQKFGVHGPAVDGLVNRLSLSAEGKAAIVSTAAAGQPVAAAASASPAETRTVTFSISTATPQAGQGTAQAAAPAPRAVQAPVARKPTPQDVNRFTALYNKGRFEEAIKLARQLAQRYPEHAWCWKSLGNALHQHGEYLASIEPLAKATELDPADVLIGTLYADVLRLANRLADSERESRRLLQIDPDFAETHRVLGMSLLALGRIQEAIVAGRRSVELAPNSLHVHGSLAVALSELGATAEAEASFRRAHEIAPRDAAMHSNLLFCMTHNPGLDAERLYAEHRRFAEIHEAPVRARWPRHANQRDPERQLRIGLISGDLFNHAVSSYLMPILEALKDDPTLSLHVYHNHTVEDAVSERMRACVRSWTTVAGLSDDRLVQRIRDDRIDIMMDLSNHTGRNRLPALARKPAPVQVTWLGYPGTTGLDAIDYHFADRFGVPFGEMERQYSEKTVHLPAGGTFKPAENAPPVNLLPALHNGYVTFGSFNRLNKLRHDVIAVWARILHAVPGSRMRIGSIPRDGGVDMLLGWFSAEGISHDRLDLQPRAPAAVYLQQHHHVDFCLDTFPYTGSTTALNALWMGVPTLTIRGDTLASRAGAVWMSSVGLEQFVADDVDDFVARAIALAGDLKGLAALRGGMRERCRQSAGFQPERVAQAVSDSFRIAWRRWCAGEAPIPFTAPDRGSLATAATESVPRDAEAAALTGEAR</sequence>
<dbReference type="InterPro" id="IPR011990">
    <property type="entry name" value="TPR-like_helical_dom_sf"/>
</dbReference>
<keyword evidence="4" id="KW-0328">Glycosyltransferase</keyword>
<dbReference type="PANTHER" id="PTHR44835:SF1">
    <property type="entry name" value="PROTEIN O-GLCNAC TRANSFERASE"/>
    <property type="match status" value="1"/>
</dbReference>
<feature type="region of interest" description="Disordered" evidence="9">
    <location>
        <begin position="796"/>
        <end position="817"/>
    </location>
</feature>
<reference evidence="12" key="1">
    <citation type="submission" date="2017-09" db="EMBL/GenBank/DDBJ databases">
        <title>FDA dAtabase for Regulatory Grade micrObial Sequences (FDA-ARGOS): Supporting development and validation of Infectious Disease Dx tests.</title>
        <authorList>
            <person name="Minogue T."/>
            <person name="Wolcott M."/>
            <person name="Wasieloski L."/>
            <person name="Aguilar W."/>
            <person name="Moore D."/>
            <person name="Tallon L."/>
            <person name="Sadzewicz L."/>
            <person name="Ott S."/>
            <person name="Zhao X."/>
            <person name="Nagaraj S."/>
            <person name="Vavikolanu K."/>
            <person name="Aluvathingal J."/>
            <person name="Nadendla S."/>
            <person name="Sichtig H."/>
        </authorList>
    </citation>
    <scope>NUCLEOTIDE SEQUENCE [LARGE SCALE GENOMIC DNA]</scope>
    <source>
        <strain evidence="12">FDAARGOS_390</strain>
    </source>
</reference>
<feature type="repeat" description="TPR" evidence="8">
    <location>
        <begin position="302"/>
        <end position="335"/>
    </location>
</feature>
<evidence type="ECO:0000256" key="5">
    <source>
        <dbReference type="ARBA" id="ARBA00022679"/>
    </source>
</evidence>
<dbReference type="InterPro" id="IPR029489">
    <property type="entry name" value="OGT/SEC/SPY_C"/>
</dbReference>
<dbReference type="EC" id="2.4.1.255" evidence="3"/>
<dbReference type="Gene3D" id="1.25.40.10">
    <property type="entry name" value="Tetratricopeptide repeat domain"/>
    <property type="match status" value="3"/>
</dbReference>
<gene>
    <name evidence="11" type="ORF">CRM94_37795</name>
</gene>
<comment type="pathway">
    <text evidence="1">Protein modification; protein glycosylation.</text>
</comment>
<name>A0A2A7S8U1_BURGA</name>
<comment type="caution">
    <text evidence="11">The sequence shown here is derived from an EMBL/GenBank/DDBJ whole genome shotgun (WGS) entry which is preliminary data.</text>
</comment>
<dbReference type="SMART" id="SM00028">
    <property type="entry name" value="TPR"/>
    <property type="match status" value="5"/>
</dbReference>
<evidence type="ECO:0000259" key="10">
    <source>
        <dbReference type="Pfam" id="PF13844"/>
    </source>
</evidence>
<keyword evidence="6" id="KW-0677">Repeat</keyword>
<dbReference type="GO" id="GO:0097363">
    <property type="term" value="F:protein O-acetylglucosaminyltransferase activity"/>
    <property type="evidence" value="ECO:0007669"/>
    <property type="project" value="UniProtKB-EC"/>
</dbReference>
<feature type="repeat" description="TPR" evidence="8">
    <location>
        <begin position="54"/>
        <end position="87"/>
    </location>
</feature>
<evidence type="ECO:0000256" key="8">
    <source>
        <dbReference type="PROSITE-ProRule" id="PRU00339"/>
    </source>
</evidence>
<keyword evidence="7 8" id="KW-0802">TPR repeat</keyword>
<dbReference type="EMBL" id="PDDY01000004">
    <property type="protein sequence ID" value="PEH39976.1"/>
    <property type="molecule type" value="Genomic_DNA"/>
</dbReference>